<proteinExistence type="predicted"/>
<keyword evidence="2" id="KW-1185">Reference proteome</keyword>
<gene>
    <name evidence="1" type="ORF">ACFFTP_24050</name>
</gene>
<comment type="caution">
    <text evidence="1">The sequence shown here is derived from an EMBL/GenBank/DDBJ whole genome shotgun (WGS) entry which is preliminary data.</text>
</comment>
<evidence type="ECO:0000313" key="2">
    <source>
        <dbReference type="Proteomes" id="UP001589716"/>
    </source>
</evidence>
<organism evidence="1 2">
    <name type="scientific">Streptomyces roseoviridis</name>
    <dbReference type="NCBI Taxonomy" id="67361"/>
    <lineage>
        <taxon>Bacteria</taxon>
        <taxon>Bacillati</taxon>
        <taxon>Actinomycetota</taxon>
        <taxon>Actinomycetes</taxon>
        <taxon>Kitasatosporales</taxon>
        <taxon>Streptomycetaceae</taxon>
        <taxon>Streptomyces</taxon>
    </lineage>
</organism>
<name>A0ABV5QUS1_9ACTN</name>
<evidence type="ECO:0000313" key="1">
    <source>
        <dbReference type="EMBL" id="MFB9557246.1"/>
    </source>
</evidence>
<dbReference type="RefSeq" id="WP_345484167.1">
    <property type="nucleotide sequence ID" value="NZ_BAAAWU010000001.1"/>
</dbReference>
<reference evidence="1 2" key="1">
    <citation type="submission" date="2024-09" db="EMBL/GenBank/DDBJ databases">
        <authorList>
            <person name="Sun Q."/>
            <person name="Mori K."/>
        </authorList>
    </citation>
    <scope>NUCLEOTIDE SEQUENCE [LARGE SCALE GENOMIC DNA]</scope>
    <source>
        <strain evidence="1 2">JCM 4414</strain>
    </source>
</reference>
<dbReference type="Proteomes" id="UP001589716">
    <property type="component" value="Unassembled WGS sequence"/>
</dbReference>
<protein>
    <submittedName>
        <fullName evidence="1">Uncharacterized protein</fullName>
    </submittedName>
</protein>
<dbReference type="EMBL" id="JBHMCT010000014">
    <property type="protein sequence ID" value="MFB9557246.1"/>
    <property type="molecule type" value="Genomic_DNA"/>
</dbReference>
<accession>A0ABV5QUS1</accession>
<sequence length="173" mass="18709">MAIGELVRAELARHDWASLRCGCGDDAEHLPLMFETILEAQTPRDMIGYTLEDHVERNGALFSCSPPAVAVILAALASGPSPLARGVLLQTLWFMSGCDLALGPPDTILADCRAAAGQGFWVLAHLGLAGDAEEAEHVADICASFGLGGERYADYQRLLRERAVAKTKRRHRR</sequence>